<evidence type="ECO:0008006" key="3">
    <source>
        <dbReference type="Google" id="ProtNLM"/>
    </source>
</evidence>
<sequence length="212" mass="23090">MIRFITGTSRPFPSLILFVDIVTPGRPVLPLENRTLLVVAGLPGAGKSTLLRDTAANPGVTLLDTDHMRARLRTVFPAGTPYACYRPLVHVLHIARLVSAAIRAPGPVVVHDPATGAIARTAFVVLGTLTGRRRHLLWIDCTVPEALAGQRHRGRILPRWSFARHVRNGARLRRRLLAGAVPAGWCDATVTDRQASRHGMQIVQVEGKAPLE</sequence>
<dbReference type="InterPro" id="IPR027417">
    <property type="entry name" value="P-loop_NTPase"/>
</dbReference>
<name>H8G669_9PSEU</name>
<dbReference type="Gene3D" id="3.40.50.300">
    <property type="entry name" value="P-loop containing nucleotide triphosphate hydrolases"/>
    <property type="match status" value="1"/>
</dbReference>
<dbReference type="SUPFAM" id="SSF52540">
    <property type="entry name" value="P-loop containing nucleoside triphosphate hydrolases"/>
    <property type="match status" value="1"/>
</dbReference>
<evidence type="ECO:0000313" key="1">
    <source>
        <dbReference type="EMBL" id="EHY87229.1"/>
    </source>
</evidence>
<keyword evidence="2" id="KW-1185">Reference proteome</keyword>
<reference evidence="1 2" key="1">
    <citation type="journal article" date="2012" name="Stand. Genomic Sci.">
        <title>Genome sequence of the soil bacterium Saccharomonospora azurea type strain (NA-128(T)).</title>
        <authorList>
            <person name="Klenk H.P."/>
            <person name="Held B."/>
            <person name="Lucas S."/>
            <person name="Lapidus A."/>
            <person name="Copeland A."/>
            <person name="Hammon N."/>
            <person name="Pitluck S."/>
            <person name="Goodwin L.A."/>
            <person name="Han C."/>
            <person name="Tapia R."/>
            <person name="Brambilla E.M."/>
            <person name="Potter G."/>
            <person name="Land M."/>
            <person name="Ivanova N."/>
            <person name="Rohde M."/>
            <person name="Goker M."/>
            <person name="Detter J.C."/>
            <person name="Kyrpides N.C."/>
            <person name="Woyke T."/>
        </authorList>
    </citation>
    <scope>NUCLEOTIDE SEQUENCE [LARGE SCALE GENOMIC DNA]</scope>
    <source>
        <strain evidence="1 2">NA-128</strain>
    </source>
</reference>
<organism evidence="1 2">
    <name type="scientific">Saccharomonospora azurea NA-128</name>
    <dbReference type="NCBI Taxonomy" id="882081"/>
    <lineage>
        <taxon>Bacteria</taxon>
        <taxon>Bacillati</taxon>
        <taxon>Actinomycetota</taxon>
        <taxon>Actinomycetes</taxon>
        <taxon>Pseudonocardiales</taxon>
        <taxon>Pseudonocardiaceae</taxon>
        <taxon>Saccharomonospora</taxon>
    </lineage>
</organism>
<dbReference type="Pfam" id="PF13671">
    <property type="entry name" value="AAA_33"/>
    <property type="match status" value="1"/>
</dbReference>
<gene>
    <name evidence="1" type="ORF">SacazDRAFT_00243</name>
</gene>
<dbReference type="HOGENOM" id="CLU_084942_1_0_11"/>
<dbReference type="AlphaFoldDB" id="H8G669"/>
<accession>H8G669</accession>
<dbReference type="EMBL" id="CM001466">
    <property type="protein sequence ID" value="EHY87229.1"/>
    <property type="molecule type" value="Genomic_DNA"/>
</dbReference>
<dbReference type="Proteomes" id="UP000004705">
    <property type="component" value="Chromosome"/>
</dbReference>
<proteinExistence type="predicted"/>
<protein>
    <recommendedName>
        <fullName evidence="3">Zeta toxin</fullName>
    </recommendedName>
</protein>
<evidence type="ECO:0000313" key="2">
    <source>
        <dbReference type="Proteomes" id="UP000004705"/>
    </source>
</evidence>